<protein>
    <recommendedName>
        <fullName evidence="16">Cytochrome P450 family protein</fullName>
    </recommendedName>
</protein>
<evidence type="ECO:0000256" key="11">
    <source>
        <dbReference type="ARBA" id="ARBA00023136"/>
    </source>
</evidence>
<dbReference type="SUPFAM" id="SSF48264">
    <property type="entry name" value="Cytochrome P450"/>
    <property type="match status" value="1"/>
</dbReference>
<keyword evidence="4 12" id="KW-0349">Heme</keyword>
<dbReference type="InParanoid" id="F0ZUK9"/>
<evidence type="ECO:0000256" key="3">
    <source>
        <dbReference type="ARBA" id="ARBA00010617"/>
    </source>
</evidence>
<dbReference type="CDD" id="cd20617">
    <property type="entry name" value="CYP1_2-like"/>
    <property type="match status" value="1"/>
</dbReference>
<accession>F0ZUK9</accession>
<dbReference type="RefSeq" id="XP_003291107.1">
    <property type="nucleotide sequence ID" value="XM_003291059.1"/>
</dbReference>
<keyword evidence="15" id="KW-1185">Reference proteome</keyword>
<comment type="subcellular location">
    <subcellularLocation>
        <location evidence="2">Membrane</location>
        <topology evidence="2">Single-pass membrane protein</topology>
    </subcellularLocation>
</comment>
<keyword evidence="7" id="KW-1133">Transmembrane helix</keyword>
<dbReference type="GeneID" id="10507279"/>
<dbReference type="KEGG" id="dpp:DICPUDRAFT_57144"/>
<name>F0ZUK9_DICPU</name>
<dbReference type="Proteomes" id="UP000001064">
    <property type="component" value="Unassembled WGS sequence"/>
</dbReference>
<evidence type="ECO:0000256" key="1">
    <source>
        <dbReference type="ARBA" id="ARBA00001971"/>
    </source>
</evidence>
<dbReference type="OrthoDB" id="1055148at2759"/>
<gene>
    <name evidence="14" type="ORF">DICPUDRAFT_57144</name>
</gene>
<dbReference type="VEuPathDB" id="AmoebaDB:DICPUDRAFT_57144"/>
<dbReference type="GO" id="GO:0004497">
    <property type="term" value="F:monooxygenase activity"/>
    <property type="evidence" value="ECO:0007669"/>
    <property type="project" value="UniProtKB-KW"/>
</dbReference>
<dbReference type="STRING" id="5786.F0ZUK9"/>
<dbReference type="PANTHER" id="PTHR24303:SF11">
    <property type="entry name" value="CYTOCHROME P450 513A1-RELATED"/>
    <property type="match status" value="1"/>
</dbReference>
<evidence type="ECO:0000313" key="14">
    <source>
        <dbReference type="EMBL" id="EGC32377.1"/>
    </source>
</evidence>
<feature type="signal peptide" evidence="13">
    <location>
        <begin position="1"/>
        <end position="20"/>
    </location>
</feature>
<dbReference type="Pfam" id="PF00067">
    <property type="entry name" value="p450"/>
    <property type="match status" value="1"/>
</dbReference>
<dbReference type="PRINTS" id="PR00463">
    <property type="entry name" value="EP450I"/>
</dbReference>
<evidence type="ECO:0000256" key="7">
    <source>
        <dbReference type="ARBA" id="ARBA00022989"/>
    </source>
</evidence>
<dbReference type="OMA" id="YVNAFIA"/>
<evidence type="ECO:0008006" key="16">
    <source>
        <dbReference type="Google" id="ProtNLM"/>
    </source>
</evidence>
<dbReference type="GO" id="GO:0005506">
    <property type="term" value="F:iron ion binding"/>
    <property type="evidence" value="ECO:0007669"/>
    <property type="project" value="InterPro"/>
</dbReference>
<evidence type="ECO:0000256" key="12">
    <source>
        <dbReference type="PIRSR" id="PIRSR602401-1"/>
    </source>
</evidence>
<dbReference type="GO" id="GO:0020037">
    <property type="term" value="F:heme binding"/>
    <property type="evidence" value="ECO:0007669"/>
    <property type="project" value="InterPro"/>
</dbReference>
<feature type="chain" id="PRO_5003261976" description="Cytochrome P450 family protein" evidence="13">
    <location>
        <begin position="21"/>
        <end position="489"/>
    </location>
</feature>
<evidence type="ECO:0000256" key="6">
    <source>
        <dbReference type="ARBA" id="ARBA00022723"/>
    </source>
</evidence>
<evidence type="ECO:0000256" key="10">
    <source>
        <dbReference type="ARBA" id="ARBA00023033"/>
    </source>
</evidence>
<comment type="cofactor">
    <cofactor evidence="1 12">
        <name>heme</name>
        <dbReference type="ChEBI" id="CHEBI:30413"/>
    </cofactor>
</comment>
<proteinExistence type="inferred from homology"/>
<evidence type="ECO:0000256" key="13">
    <source>
        <dbReference type="SAM" id="SignalP"/>
    </source>
</evidence>
<dbReference type="InterPro" id="IPR036396">
    <property type="entry name" value="Cyt_P450_sf"/>
</dbReference>
<dbReference type="GO" id="GO:0016020">
    <property type="term" value="C:membrane"/>
    <property type="evidence" value="ECO:0007669"/>
    <property type="project" value="UniProtKB-SubCell"/>
</dbReference>
<evidence type="ECO:0000313" key="15">
    <source>
        <dbReference type="Proteomes" id="UP000001064"/>
    </source>
</evidence>
<keyword evidence="6 12" id="KW-0479">Metal-binding</keyword>
<dbReference type="eggNOG" id="KOG0156">
    <property type="taxonomic scope" value="Eukaryota"/>
</dbReference>
<dbReference type="Gene3D" id="1.10.630.10">
    <property type="entry name" value="Cytochrome P450"/>
    <property type="match status" value="1"/>
</dbReference>
<dbReference type="InterPro" id="IPR001128">
    <property type="entry name" value="Cyt_P450"/>
</dbReference>
<dbReference type="InterPro" id="IPR002401">
    <property type="entry name" value="Cyt_P450_E_grp-I"/>
</dbReference>
<keyword evidence="10" id="KW-0503">Monooxygenase</keyword>
<sequence length="489" mass="56167">MNILILLVILVFTYFLFRNSSRISKINSKIPGPIGLPILGHCMFMGGDLHLQFQKWFKKYGNVFRIRVGIYETVVITGYPTLRKAFIENSEIFEKRWQPNSRTLLNKCEEVVWENGERHKILKRIVLSEMTTVRIKRMEDHIVQECKKLIKLFDDHAEDGKPFEINNYLHMFSLNIILRFLFGVDYPYDKVSHSEGIIKAISDFLVVAGNPLIYDFVPIFTKKESKDIKHPYFVTFNRLITETDNLIKKYQRDNEANLDSKENGNIITGLLKEYEKGSITWGNVVNTSIDMIVAGSDTSANTVIFGLISLSNHPEIQTKLHKSIVSTVSPNEDVITHSKYSQILPYLSMVMKETFRKFPSTLLGISHETTQDIEIEGHKIAAGTQIFQNIYSSHRSEEFFPKPDEFIPERFNEGSNLYYGSQTNLLHFGCGVRDCSGKSLATCEIFTILATLANRYEFINPNPNTPLIDYGTFGLTYQTPSTHLIIKKR</sequence>
<keyword evidence="8" id="KW-0560">Oxidoreductase</keyword>
<dbReference type="GO" id="GO:0016705">
    <property type="term" value="F:oxidoreductase activity, acting on paired donors, with incorporation or reduction of molecular oxygen"/>
    <property type="evidence" value="ECO:0007669"/>
    <property type="project" value="InterPro"/>
</dbReference>
<feature type="binding site" description="axial binding residue" evidence="12">
    <location>
        <position position="435"/>
    </location>
    <ligand>
        <name>heme</name>
        <dbReference type="ChEBI" id="CHEBI:30413"/>
    </ligand>
    <ligandPart>
        <name>Fe</name>
        <dbReference type="ChEBI" id="CHEBI:18248"/>
    </ligandPart>
</feature>
<comment type="similarity">
    <text evidence="3">Belongs to the cytochrome P450 family.</text>
</comment>
<dbReference type="AlphaFoldDB" id="F0ZUK9"/>
<evidence type="ECO:0000256" key="4">
    <source>
        <dbReference type="ARBA" id="ARBA00022617"/>
    </source>
</evidence>
<keyword evidence="9 12" id="KW-0408">Iron</keyword>
<evidence type="ECO:0000256" key="8">
    <source>
        <dbReference type="ARBA" id="ARBA00023002"/>
    </source>
</evidence>
<keyword evidence="13" id="KW-0732">Signal</keyword>
<dbReference type="PANTHER" id="PTHR24303">
    <property type="entry name" value="HEME-BINDING MONOOXYGENASE FAMILY"/>
    <property type="match status" value="1"/>
</dbReference>
<evidence type="ECO:0000256" key="9">
    <source>
        <dbReference type="ARBA" id="ARBA00023004"/>
    </source>
</evidence>
<dbReference type="EMBL" id="GL871196">
    <property type="protein sequence ID" value="EGC32377.1"/>
    <property type="molecule type" value="Genomic_DNA"/>
</dbReference>
<evidence type="ECO:0000256" key="2">
    <source>
        <dbReference type="ARBA" id="ARBA00004167"/>
    </source>
</evidence>
<organism evidence="14 15">
    <name type="scientific">Dictyostelium purpureum</name>
    <name type="common">Slime mold</name>
    <dbReference type="NCBI Taxonomy" id="5786"/>
    <lineage>
        <taxon>Eukaryota</taxon>
        <taxon>Amoebozoa</taxon>
        <taxon>Evosea</taxon>
        <taxon>Eumycetozoa</taxon>
        <taxon>Dictyostelia</taxon>
        <taxon>Dictyosteliales</taxon>
        <taxon>Dictyosteliaceae</taxon>
        <taxon>Dictyostelium</taxon>
    </lineage>
</organism>
<evidence type="ECO:0000256" key="5">
    <source>
        <dbReference type="ARBA" id="ARBA00022692"/>
    </source>
</evidence>
<reference evidence="15" key="1">
    <citation type="journal article" date="2011" name="Genome Biol.">
        <title>Comparative genomics of the social amoebae Dictyostelium discoideum and Dictyostelium purpureum.</title>
        <authorList>
            <consortium name="US DOE Joint Genome Institute (JGI-PGF)"/>
            <person name="Sucgang R."/>
            <person name="Kuo A."/>
            <person name="Tian X."/>
            <person name="Salerno W."/>
            <person name="Parikh A."/>
            <person name="Feasley C.L."/>
            <person name="Dalin E."/>
            <person name="Tu H."/>
            <person name="Huang E."/>
            <person name="Barry K."/>
            <person name="Lindquist E."/>
            <person name="Shapiro H."/>
            <person name="Bruce D."/>
            <person name="Schmutz J."/>
            <person name="Salamov A."/>
            <person name="Fey P."/>
            <person name="Gaudet P."/>
            <person name="Anjard C."/>
            <person name="Babu M.M."/>
            <person name="Basu S."/>
            <person name="Bushmanova Y."/>
            <person name="van der Wel H."/>
            <person name="Katoh-Kurasawa M."/>
            <person name="Dinh C."/>
            <person name="Coutinho P.M."/>
            <person name="Saito T."/>
            <person name="Elias M."/>
            <person name="Schaap P."/>
            <person name="Kay R.R."/>
            <person name="Henrissat B."/>
            <person name="Eichinger L."/>
            <person name="Rivero F."/>
            <person name="Putnam N.H."/>
            <person name="West C.M."/>
            <person name="Loomis W.F."/>
            <person name="Chisholm R.L."/>
            <person name="Shaulsky G."/>
            <person name="Strassmann J.E."/>
            <person name="Queller D.C."/>
            <person name="Kuspa A."/>
            <person name="Grigoriev I.V."/>
        </authorList>
    </citation>
    <scope>NUCLEOTIDE SEQUENCE [LARGE SCALE GENOMIC DNA]</scope>
    <source>
        <strain evidence="15">QSDP1</strain>
    </source>
</reference>
<keyword evidence="11" id="KW-0472">Membrane</keyword>
<keyword evidence="5" id="KW-0812">Transmembrane</keyword>
<dbReference type="PRINTS" id="PR00385">
    <property type="entry name" value="P450"/>
</dbReference>